<comment type="caution">
    <text evidence="2">The sequence shown here is derived from an EMBL/GenBank/DDBJ whole genome shotgun (WGS) entry which is preliminary data.</text>
</comment>
<feature type="transmembrane region" description="Helical" evidence="1">
    <location>
        <begin position="86"/>
        <end position="104"/>
    </location>
</feature>
<name>A0ABX9USV5_9GAMM</name>
<keyword evidence="1" id="KW-0472">Membrane</keyword>
<protein>
    <recommendedName>
        <fullName evidence="4">Phage holin</fullName>
    </recommendedName>
</protein>
<reference evidence="2 3" key="1">
    <citation type="submission" date="2018-10" db="EMBL/GenBank/DDBJ databases">
        <title>Pseudomonas sp. GL14 genome.</title>
        <authorList>
            <person name="Peng J."/>
            <person name="Liu Z.-P."/>
        </authorList>
    </citation>
    <scope>NUCLEOTIDE SEQUENCE [LARGE SCALE GENOMIC DNA]</scope>
    <source>
        <strain evidence="2 3">GL14</strain>
    </source>
</reference>
<feature type="transmembrane region" description="Helical" evidence="1">
    <location>
        <begin position="12"/>
        <end position="42"/>
    </location>
</feature>
<keyword evidence="1" id="KW-0812">Transmembrane</keyword>
<evidence type="ECO:0000313" key="3">
    <source>
        <dbReference type="Proteomes" id="UP000269134"/>
    </source>
</evidence>
<dbReference type="Proteomes" id="UP000269134">
    <property type="component" value="Unassembled WGS sequence"/>
</dbReference>
<keyword evidence="3" id="KW-1185">Reference proteome</keyword>
<sequence>MAEPTSTGVLTAGIAGAGIAGLLAGVDSAAAVGSLCGSVIYFISAKELPLPERLTYFLISFVMGYLLAPAITGIELWGIKPFTLPAPAAFGASLMVVTVSLAALKRRRQSASPNGGIDG</sequence>
<keyword evidence="1" id="KW-1133">Transmembrane helix</keyword>
<dbReference type="EMBL" id="RFFL01000030">
    <property type="protein sequence ID" value="RMH96369.1"/>
    <property type="molecule type" value="Genomic_DNA"/>
</dbReference>
<dbReference type="Pfam" id="PF16931">
    <property type="entry name" value="Phage_holin_8"/>
    <property type="match status" value="1"/>
</dbReference>
<evidence type="ECO:0000256" key="1">
    <source>
        <dbReference type="SAM" id="Phobius"/>
    </source>
</evidence>
<evidence type="ECO:0008006" key="4">
    <source>
        <dbReference type="Google" id="ProtNLM"/>
    </source>
</evidence>
<proteinExistence type="predicted"/>
<gene>
    <name evidence="2" type="ORF">EA795_20260</name>
</gene>
<evidence type="ECO:0000313" key="2">
    <source>
        <dbReference type="EMBL" id="RMH96369.1"/>
    </source>
</evidence>
<dbReference type="GeneID" id="84611367"/>
<feature type="transmembrane region" description="Helical" evidence="1">
    <location>
        <begin position="54"/>
        <end position="74"/>
    </location>
</feature>
<dbReference type="InterPro" id="IPR032637">
    <property type="entry name" value="Phage_holin-like"/>
</dbReference>
<organism evidence="2 3">
    <name type="scientific">Stutzerimonas nitrititolerans</name>
    <dbReference type="NCBI Taxonomy" id="2482751"/>
    <lineage>
        <taxon>Bacteria</taxon>
        <taxon>Pseudomonadati</taxon>
        <taxon>Pseudomonadota</taxon>
        <taxon>Gammaproteobacteria</taxon>
        <taxon>Pseudomonadales</taxon>
        <taxon>Pseudomonadaceae</taxon>
        <taxon>Stutzerimonas</taxon>
    </lineage>
</organism>
<accession>A0ABX9USV5</accession>
<dbReference type="RefSeq" id="WP_122079169.1">
    <property type="nucleotide sequence ID" value="NZ_RFFL01000030.1"/>
</dbReference>